<proteinExistence type="predicted"/>
<dbReference type="AlphaFoldDB" id="A0A1F5G4T6"/>
<accession>A0A1F5G4T6</accession>
<organism evidence="1 2">
    <name type="scientific">Candidatus Curtissbacteria bacterium RIFCSPHIGHO2_01_FULL_41_11</name>
    <dbReference type="NCBI Taxonomy" id="1797711"/>
    <lineage>
        <taxon>Bacteria</taxon>
        <taxon>Candidatus Curtissiibacteriota</taxon>
    </lineage>
</organism>
<comment type="caution">
    <text evidence="1">The sequence shown here is derived from an EMBL/GenBank/DDBJ whole genome shotgun (WGS) entry which is preliminary data.</text>
</comment>
<evidence type="ECO:0000313" key="2">
    <source>
        <dbReference type="Proteomes" id="UP000179102"/>
    </source>
</evidence>
<dbReference type="EMBL" id="MFAZ01000027">
    <property type="protein sequence ID" value="OGD86871.1"/>
    <property type="molecule type" value="Genomic_DNA"/>
</dbReference>
<dbReference type="STRING" id="1797711.A2870_03200"/>
<dbReference type="Proteomes" id="UP000179102">
    <property type="component" value="Unassembled WGS sequence"/>
</dbReference>
<sequence>MAPIETFQAKTIDYGEKPAENCPHQLTLFWDVQKALEGILESQYHMLGHFYFENEQAINDQGDVYIIGKTEDEAFTVVPYSKSANDSGELIFDVVAP</sequence>
<name>A0A1F5G4T6_9BACT</name>
<protein>
    <submittedName>
        <fullName evidence="1">Uncharacterized protein</fullName>
    </submittedName>
</protein>
<gene>
    <name evidence="1" type="ORF">A2870_03200</name>
</gene>
<reference evidence="1 2" key="1">
    <citation type="journal article" date="2016" name="Nat. Commun.">
        <title>Thousands of microbial genomes shed light on interconnected biogeochemical processes in an aquifer system.</title>
        <authorList>
            <person name="Anantharaman K."/>
            <person name="Brown C.T."/>
            <person name="Hug L.A."/>
            <person name="Sharon I."/>
            <person name="Castelle C.J."/>
            <person name="Probst A.J."/>
            <person name="Thomas B.C."/>
            <person name="Singh A."/>
            <person name="Wilkins M.J."/>
            <person name="Karaoz U."/>
            <person name="Brodie E.L."/>
            <person name="Williams K.H."/>
            <person name="Hubbard S.S."/>
            <person name="Banfield J.F."/>
        </authorList>
    </citation>
    <scope>NUCLEOTIDE SEQUENCE [LARGE SCALE GENOMIC DNA]</scope>
</reference>
<evidence type="ECO:0000313" key="1">
    <source>
        <dbReference type="EMBL" id="OGD86871.1"/>
    </source>
</evidence>